<proteinExistence type="predicted"/>
<dbReference type="PANTHER" id="PTHR47611">
    <property type="entry name" value="HAT DIMERISATION DOMAIN, C-TERMINAL"/>
    <property type="match status" value="1"/>
</dbReference>
<accession>A0AAV1LBN4</accession>
<dbReference type="PANTHER" id="PTHR47611:SF3">
    <property type="entry name" value="HAT C-TERMINAL DIMERISATION DOMAIN-CONTAINING PROTEIN"/>
    <property type="match status" value="1"/>
</dbReference>
<dbReference type="AlphaFoldDB" id="A0AAV1LBN4"/>
<dbReference type="GO" id="GO:0046983">
    <property type="term" value="F:protein dimerization activity"/>
    <property type="evidence" value="ECO:0007669"/>
    <property type="project" value="InterPro"/>
</dbReference>
<dbReference type="InterPro" id="IPR012337">
    <property type="entry name" value="RNaseH-like_sf"/>
</dbReference>
<evidence type="ECO:0000259" key="1">
    <source>
        <dbReference type="Pfam" id="PF05699"/>
    </source>
</evidence>
<dbReference type="Pfam" id="PF05699">
    <property type="entry name" value="Dimer_Tnp_hAT"/>
    <property type="match status" value="1"/>
</dbReference>
<dbReference type="EMBL" id="CAVLGL010000087">
    <property type="protein sequence ID" value="CAK1592723.1"/>
    <property type="molecule type" value="Genomic_DNA"/>
</dbReference>
<reference evidence="2 3" key="1">
    <citation type="submission" date="2023-11" db="EMBL/GenBank/DDBJ databases">
        <authorList>
            <person name="Hedman E."/>
            <person name="Englund M."/>
            <person name="Stromberg M."/>
            <person name="Nyberg Akerstrom W."/>
            <person name="Nylinder S."/>
            <person name="Jareborg N."/>
            <person name="Kallberg Y."/>
            <person name="Kronander E."/>
        </authorList>
    </citation>
    <scope>NUCLEOTIDE SEQUENCE [LARGE SCALE GENOMIC DNA]</scope>
</reference>
<dbReference type="Proteomes" id="UP001314205">
    <property type="component" value="Unassembled WGS sequence"/>
</dbReference>
<name>A0AAV1LBN4_9NEOP</name>
<organism evidence="2 3">
    <name type="scientific">Parnassius mnemosyne</name>
    <name type="common">clouded apollo</name>
    <dbReference type="NCBI Taxonomy" id="213953"/>
    <lineage>
        <taxon>Eukaryota</taxon>
        <taxon>Metazoa</taxon>
        <taxon>Ecdysozoa</taxon>
        <taxon>Arthropoda</taxon>
        <taxon>Hexapoda</taxon>
        <taxon>Insecta</taxon>
        <taxon>Pterygota</taxon>
        <taxon>Neoptera</taxon>
        <taxon>Endopterygota</taxon>
        <taxon>Lepidoptera</taxon>
        <taxon>Glossata</taxon>
        <taxon>Ditrysia</taxon>
        <taxon>Papilionoidea</taxon>
        <taxon>Papilionidae</taxon>
        <taxon>Parnassiinae</taxon>
        <taxon>Parnassini</taxon>
        <taxon>Parnassius</taxon>
        <taxon>Driopa</taxon>
    </lineage>
</organism>
<gene>
    <name evidence="2" type="ORF">PARMNEM_LOCUS12617</name>
</gene>
<keyword evidence="3" id="KW-1185">Reference proteome</keyword>
<feature type="domain" description="HAT C-terminal dimerisation" evidence="1">
    <location>
        <begin position="13"/>
        <end position="90"/>
    </location>
</feature>
<dbReference type="SUPFAM" id="SSF53098">
    <property type="entry name" value="Ribonuclease H-like"/>
    <property type="match status" value="1"/>
</dbReference>
<protein>
    <recommendedName>
        <fullName evidence="1">HAT C-terminal dimerisation domain-containing protein</fullName>
    </recommendedName>
</protein>
<evidence type="ECO:0000313" key="3">
    <source>
        <dbReference type="Proteomes" id="UP001314205"/>
    </source>
</evidence>
<evidence type="ECO:0000313" key="2">
    <source>
        <dbReference type="EMBL" id="CAK1592723.1"/>
    </source>
</evidence>
<comment type="caution">
    <text evidence="2">The sequence shown here is derived from an EMBL/GenBank/DDBJ whole genome shotgun (WGS) entry which is preliminary data.</text>
</comment>
<dbReference type="InterPro" id="IPR008906">
    <property type="entry name" value="HATC_C_dom"/>
</dbReference>
<sequence>MHQTPISSASIVLRQYLDLPYLDRKQNPIHFWKQRENVYPTLCRMAYKYLCIPATSVPSERLFSKAGLLTNQRRNRLMPKKVDQILFLNSFCTEKRTY</sequence>